<proteinExistence type="predicted"/>
<protein>
    <submittedName>
        <fullName evidence="1">Uncharacterized protein</fullName>
    </submittedName>
</protein>
<dbReference type="AlphaFoldDB" id="A0A839G9C4"/>
<name>A0A839G9C4_9BACT</name>
<dbReference type="EMBL" id="JACJIQ010000002">
    <property type="protein sequence ID" value="MBA9076084.1"/>
    <property type="molecule type" value="Genomic_DNA"/>
</dbReference>
<sequence>MKTLTLTDADGTQVQGRIPTGWHAVTLATYLDYHAALKGKPEGMEALVAVSCLCDLPTDILREDVSLVPALMGYMPFLAQLPEASPLPYFSHEGQLYEHVGNLEKVSAGQLEALLTFLQEAEGNPIAAAPLLLAVLYRQQGTEQDSTTVAAASEVFRSLPMSTAWGALAFFLTSSTRLAERIRQYSDLRAEAVGTVEKMMRQTAAAPPSPTSSSRTARWLRLRYLRSVRVTLARF</sequence>
<gene>
    <name evidence="1" type="ORF">FHS90_000786</name>
</gene>
<reference evidence="1 2" key="1">
    <citation type="submission" date="2020-08" db="EMBL/GenBank/DDBJ databases">
        <title>Genomic Encyclopedia of Type Strains, Phase IV (KMG-IV): sequencing the most valuable type-strain genomes for metagenomic binning, comparative biology and taxonomic classification.</title>
        <authorList>
            <person name="Goeker M."/>
        </authorList>
    </citation>
    <scope>NUCLEOTIDE SEQUENCE [LARGE SCALE GENOMIC DNA]</scope>
    <source>
        <strain evidence="1 2">DSM 29854</strain>
    </source>
</reference>
<organism evidence="1 2">
    <name type="scientific">Rufibacter quisquiliarum</name>
    <dbReference type="NCBI Taxonomy" id="1549639"/>
    <lineage>
        <taxon>Bacteria</taxon>
        <taxon>Pseudomonadati</taxon>
        <taxon>Bacteroidota</taxon>
        <taxon>Cytophagia</taxon>
        <taxon>Cytophagales</taxon>
        <taxon>Hymenobacteraceae</taxon>
        <taxon>Rufibacter</taxon>
    </lineage>
</organism>
<evidence type="ECO:0000313" key="1">
    <source>
        <dbReference type="EMBL" id="MBA9076084.1"/>
    </source>
</evidence>
<comment type="caution">
    <text evidence="1">The sequence shown here is derived from an EMBL/GenBank/DDBJ whole genome shotgun (WGS) entry which is preliminary data.</text>
</comment>
<keyword evidence="2" id="KW-1185">Reference proteome</keyword>
<dbReference type="Proteomes" id="UP000563094">
    <property type="component" value="Unassembled WGS sequence"/>
</dbReference>
<evidence type="ECO:0000313" key="2">
    <source>
        <dbReference type="Proteomes" id="UP000563094"/>
    </source>
</evidence>
<dbReference type="RefSeq" id="WP_182511840.1">
    <property type="nucleotide sequence ID" value="NZ_JACJIQ010000002.1"/>
</dbReference>
<accession>A0A839G9C4</accession>